<feature type="signal peptide" evidence="1">
    <location>
        <begin position="1"/>
        <end position="22"/>
    </location>
</feature>
<protein>
    <submittedName>
        <fullName evidence="2">Uncharacterized protein</fullName>
    </submittedName>
</protein>
<dbReference type="AlphaFoldDB" id="A0A7T5RKA8"/>
<keyword evidence="1" id="KW-0732">Signal</keyword>
<evidence type="ECO:0000256" key="1">
    <source>
        <dbReference type="SAM" id="SignalP"/>
    </source>
</evidence>
<evidence type="ECO:0000313" key="3">
    <source>
        <dbReference type="Proteomes" id="UP000595618"/>
    </source>
</evidence>
<proteinExistence type="predicted"/>
<dbReference type="Proteomes" id="UP000595618">
    <property type="component" value="Chromosome"/>
</dbReference>
<organism evidence="2 3">
    <name type="scientific">Candidatus Sungiibacteriota bacterium</name>
    <dbReference type="NCBI Taxonomy" id="2750080"/>
    <lineage>
        <taxon>Bacteria</taxon>
        <taxon>Candidatus Sungiibacteriota</taxon>
    </lineage>
</organism>
<reference evidence="2 3" key="1">
    <citation type="submission" date="2020-07" db="EMBL/GenBank/DDBJ databases">
        <title>Huge and variable diversity of episymbiotic CPR bacteria and DPANN archaea in groundwater ecosystems.</title>
        <authorList>
            <person name="He C.Y."/>
            <person name="Keren R."/>
            <person name="Whittaker M."/>
            <person name="Farag I.F."/>
            <person name="Doudna J."/>
            <person name="Cate J.H.D."/>
            <person name="Banfield J.F."/>
        </authorList>
    </citation>
    <scope>NUCLEOTIDE SEQUENCE [LARGE SCALE GENOMIC DNA]</scope>
    <source>
        <strain evidence="2">NC_groundwater_541_Ag_S-0.1um_46_50</strain>
    </source>
</reference>
<sequence length="159" mass="17858">MNKLLLGVVVCAAAIGFLVAQALSSEPEQLNRLNSELDELEAFSSVAVVQIRNSDVLTKEEKNQYEKEFFSFDRALLDAQFKVLITAGIYEAAELKKHGKLDEQKLDPLIALQLAALKDAGKTPLQFVDEMLPIITNSVNKLQKRRNELQKKFDPKLSR</sequence>
<dbReference type="EMBL" id="CP066690">
    <property type="protein sequence ID" value="QQG45699.1"/>
    <property type="molecule type" value="Genomic_DNA"/>
</dbReference>
<name>A0A7T5RKA8_9BACT</name>
<accession>A0A7T5RKA8</accession>
<feature type="chain" id="PRO_5032525861" evidence="1">
    <location>
        <begin position="23"/>
        <end position="159"/>
    </location>
</feature>
<evidence type="ECO:0000313" key="2">
    <source>
        <dbReference type="EMBL" id="QQG45699.1"/>
    </source>
</evidence>
<gene>
    <name evidence="2" type="ORF">HYW89_02155</name>
</gene>